<evidence type="ECO:0008006" key="3">
    <source>
        <dbReference type="Google" id="ProtNLM"/>
    </source>
</evidence>
<evidence type="ECO:0000313" key="2">
    <source>
        <dbReference type="Proteomes" id="UP001595533"/>
    </source>
</evidence>
<reference evidence="2" key="1">
    <citation type="journal article" date="2019" name="Int. J. Syst. Evol. Microbiol.">
        <title>The Global Catalogue of Microorganisms (GCM) 10K type strain sequencing project: providing services to taxonomists for standard genome sequencing and annotation.</title>
        <authorList>
            <consortium name="The Broad Institute Genomics Platform"/>
            <consortium name="The Broad Institute Genome Sequencing Center for Infectious Disease"/>
            <person name="Wu L."/>
            <person name="Ma J."/>
        </authorList>
    </citation>
    <scope>NUCLEOTIDE SEQUENCE [LARGE SCALE GENOMIC DNA]</scope>
    <source>
        <strain evidence="2">KCTC 42953</strain>
    </source>
</reference>
<dbReference type="InterPro" id="IPR035940">
    <property type="entry name" value="CAP_sf"/>
</dbReference>
<sequence length="225" mass="25729">MSTLLQPVTFKTVITTLMILTTVLHSTIGQTEEQPQPIQSCGNSPEAMALANLIRNHPRQQRKNLVCNNKLAQIARIKAKLIIDGQNIWHNAGHLTPNQLLRHHGYHLPASYPWFGNQVEALAGGKHQADDVLTDFLDSFSHRTLLLGEDPFFVAQQQLGVAYVHHPDSSYEHYWVVIIADEQDQTRTPPTNTIQKKNKPSAQLKRDQIKEKLYRRKVRSTLWHR</sequence>
<dbReference type="Proteomes" id="UP001595533">
    <property type="component" value="Unassembled WGS sequence"/>
</dbReference>
<protein>
    <recommendedName>
        <fullName evidence="3">CAP domain-containing protein</fullName>
    </recommendedName>
</protein>
<keyword evidence="2" id="KW-1185">Reference proteome</keyword>
<organism evidence="1 2">
    <name type="scientific">Marinicella sediminis</name>
    <dbReference type="NCBI Taxonomy" id="1792834"/>
    <lineage>
        <taxon>Bacteria</taxon>
        <taxon>Pseudomonadati</taxon>
        <taxon>Pseudomonadota</taxon>
        <taxon>Gammaproteobacteria</taxon>
        <taxon>Lysobacterales</taxon>
        <taxon>Marinicellaceae</taxon>
        <taxon>Marinicella</taxon>
    </lineage>
</organism>
<dbReference type="RefSeq" id="WP_232781884.1">
    <property type="nucleotide sequence ID" value="NZ_JBHRTS010000009.1"/>
</dbReference>
<evidence type="ECO:0000313" key="1">
    <source>
        <dbReference type="EMBL" id="MFC3195592.1"/>
    </source>
</evidence>
<dbReference type="EMBL" id="JBHRTS010000009">
    <property type="protein sequence ID" value="MFC3195592.1"/>
    <property type="molecule type" value="Genomic_DNA"/>
</dbReference>
<proteinExistence type="predicted"/>
<name>A0ABV7JET5_9GAMM</name>
<gene>
    <name evidence="1" type="ORF">ACFODZ_15155</name>
</gene>
<accession>A0ABV7JET5</accession>
<dbReference type="Gene3D" id="3.40.33.10">
    <property type="entry name" value="CAP"/>
    <property type="match status" value="1"/>
</dbReference>
<comment type="caution">
    <text evidence="1">The sequence shown here is derived from an EMBL/GenBank/DDBJ whole genome shotgun (WGS) entry which is preliminary data.</text>
</comment>